<dbReference type="NCBIfam" id="TIGR00357">
    <property type="entry name" value="peptide-methionine (R)-S-oxide reductase MsrB"/>
    <property type="match status" value="1"/>
</dbReference>
<proteinExistence type="inferred from homology"/>
<keyword evidence="3 6" id="KW-0862">Zinc</keyword>
<dbReference type="SUPFAM" id="SSF51316">
    <property type="entry name" value="Mss4-like"/>
    <property type="match status" value="1"/>
</dbReference>
<feature type="binding site" evidence="6">
    <location>
        <position position="100"/>
    </location>
    <ligand>
        <name>Zn(2+)</name>
        <dbReference type="ChEBI" id="CHEBI:29105"/>
    </ligand>
</feature>
<dbReference type="InterPro" id="IPR002579">
    <property type="entry name" value="Met_Sox_Rdtase_MsrB_dom"/>
</dbReference>
<dbReference type="OrthoDB" id="9785497at2"/>
<evidence type="ECO:0000313" key="8">
    <source>
        <dbReference type="EMBL" id="EPZ15801.1"/>
    </source>
</evidence>
<organism evidence="8 9">
    <name type="scientific">Thauera terpenica 58Eu</name>
    <dbReference type="NCBI Taxonomy" id="1348657"/>
    <lineage>
        <taxon>Bacteria</taxon>
        <taxon>Pseudomonadati</taxon>
        <taxon>Pseudomonadota</taxon>
        <taxon>Betaproteobacteria</taxon>
        <taxon>Rhodocyclales</taxon>
        <taxon>Zoogloeaceae</taxon>
        <taxon>Thauera</taxon>
    </lineage>
</organism>
<comment type="cofactor">
    <cofactor evidence="6">
        <name>Zn(2+)</name>
        <dbReference type="ChEBI" id="CHEBI:29105"/>
    </cofactor>
    <text evidence="6">Binds 1 zinc ion per subunit. The zinc ion is important for the structural integrity of the protein.</text>
</comment>
<keyword evidence="2 6" id="KW-0479">Metal-binding</keyword>
<accession>S9ZMG4</accession>
<dbReference type="EMBL" id="ATJV01000050">
    <property type="protein sequence ID" value="EPZ15801.1"/>
    <property type="molecule type" value="Genomic_DNA"/>
</dbReference>
<dbReference type="eggNOG" id="COG0229">
    <property type="taxonomic scope" value="Bacteria"/>
</dbReference>
<dbReference type="AlphaFoldDB" id="S9ZMG4"/>
<evidence type="ECO:0000313" key="9">
    <source>
        <dbReference type="Proteomes" id="UP000015455"/>
    </source>
</evidence>
<dbReference type="PANTHER" id="PTHR10173">
    <property type="entry name" value="METHIONINE SULFOXIDE REDUCTASE"/>
    <property type="match status" value="1"/>
</dbReference>
<dbReference type="HAMAP" id="MF_01400">
    <property type="entry name" value="MsrB"/>
    <property type="match status" value="1"/>
</dbReference>
<dbReference type="RefSeq" id="WP_021249183.1">
    <property type="nucleotide sequence ID" value="NZ_ATJV01000050.1"/>
</dbReference>
<feature type="binding site" evidence="6">
    <location>
        <position position="51"/>
    </location>
    <ligand>
        <name>Zn(2+)</name>
        <dbReference type="ChEBI" id="CHEBI:29105"/>
    </ligand>
</feature>
<dbReference type="GO" id="GO:0006979">
    <property type="term" value="P:response to oxidative stress"/>
    <property type="evidence" value="ECO:0007669"/>
    <property type="project" value="InterPro"/>
</dbReference>
<gene>
    <name evidence="6" type="primary">msrB</name>
    <name evidence="8" type="ORF">M622_14390</name>
</gene>
<dbReference type="Gene3D" id="2.170.150.20">
    <property type="entry name" value="Peptide methionine sulfoxide reductase"/>
    <property type="match status" value="1"/>
</dbReference>
<evidence type="ECO:0000256" key="1">
    <source>
        <dbReference type="ARBA" id="ARBA00007174"/>
    </source>
</evidence>
<dbReference type="InterPro" id="IPR028427">
    <property type="entry name" value="Met_Sox_Rdtase_MsrB"/>
</dbReference>
<comment type="caution">
    <text evidence="8">The sequence shown here is derived from an EMBL/GenBank/DDBJ whole genome shotgun (WGS) entry which is preliminary data.</text>
</comment>
<feature type="binding site" evidence="6">
    <location>
        <position position="97"/>
    </location>
    <ligand>
        <name>Zn(2+)</name>
        <dbReference type="ChEBI" id="CHEBI:29105"/>
    </ligand>
</feature>
<evidence type="ECO:0000256" key="5">
    <source>
        <dbReference type="ARBA" id="ARBA00048488"/>
    </source>
</evidence>
<dbReference type="GO" id="GO:0030091">
    <property type="term" value="P:protein repair"/>
    <property type="evidence" value="ECO:0007669"/>
    <property type="project" value="InterPro"/>
</dbReference>
<dbReference type="STRING" id="1348657.M622_14390"/>
<sequence length="133" mass="14952">MSRSIEKPDADWRAQLSDTQYHVTREKGTERAFSGQYWDTWDKGAYNCVCCGAPLFRSEDKFDAGCGWPSFSSAAEPDNIDTETDRSHFMVRTEVMCKQCGAHLGHVFEDGPQPTGLRYCINSASVDLQKDAE</sequence>
<dbReference type="Pfam" id="PF01641">
    <property type="entry name" value="SelR"/>
    <property type="match status" value="1"/>
</dbReference>
<dbReference type="GO" id="GO:0005737">
    <property type="term" value="C:cytoplasm"/>
    <property type="evidence" value="ECO:0007669"/>
    <property type="project" value="TreeGrafter"/>
</dbReference>
<feature type="domain" description="MsrB" evidence="7">
    <location>
        <begin position="9"/>
        <end position="131"/>
    </location>
</feature>
<dbReference type="GO" id="GO:0008270">
    <property type="term" value="F:zinc ion binding"/>
    <property type="evidence" value="ECO:0007669"/>
    <property type="project" value="UniProtKB-UniRule"/>
</dbReference>
<comment type="similarity">
    <text evidence="1 6">Belongs to the MsrB Met sulfoxide reductase family.</text>
</comment>
<feature type="active site" description="Nucleophile" evidence="6">
    <location>
        <position position="120"/>
    </location>
</feature>
<dbReference type="GO" id="GO:0033743">
    <property type="term" value="F:peptide-methionine (R)-S-oxide reductase activity"/>
    <property type="evidence" value="ECO:0007669"/>
    <property type="project" value="UniProtKB-UniRule"/>
</dbReference>
<evidence type="ECO:0000259" key="7">
    <source>
        <dbReference type="PROSITE" id="PS51790"/>
    </source>
</evidence>
<evidence type="ECO:0000256" key="4">
    <source>
        <dbReference type="ARBA" id="ARBA00023002"/>
    </source>
</evidence>
<dbReference type="EC" id="1.8.4.12" evidence="6"/>
<evidence type="ECO:0000256" key="3">
    <source>
        <dbReference type="ARBA" id="ARBA00022833"/>
    </source>
</evidence>
<protein>
    <recommendedName>
        <fullName evidence="6">Peptide methionine sulfoxide reductase MsrB</fullName>
        <ecNumber evidence="6">1.8.4.12</ecNumber>
    </recommendedName>
    <alternativeName>
        <fullName evidence="6">Peptide-methionine (R)-S-oxide reductase</fullName>
    </alternativeName>
</protein>
<keyword evidence="9" id="KW-1185">Reference proteome</keyword>
<evidence type="ECO:0000256" key="6">
    <source>
        <dbReference type="HAMAP-Rule" id="MF_01400"/>
    </source>
</evidence>
<dbReference type="Proteomes" id="UP000015455">
    <property type="component" value="Unassembled WGS sequence"/>
</dbReference>
<keyword evidence="4 6" id="KW-0560">Oxidoreductase</keyword>
<dbReference type="PATRIC" id="fig|1348657.5.peg.1761"/>
<comment type="catalytic activity">
    <reaction evidence="5 6">
        <text>L-methionyl-[protein] + [thioredoxin]-disulfide + H2O = L-methionyl-(R)-S-oxide-[protein] + [thioredoxin]-dithiol</text>
        <dbReference type="Rhea" id="RHEA:24164"/>
        <dbReference type="Rhea" id="RHEA-COMP:10698"/>
        <dbReference type="Rhea" id="RHEA-COMP:10700"/>
        <dbReference type="Rhea" id="RHEA-COMP:12313"/>
        <dbReference type="Rhea" id="RHEA-COMP:12314"/>
        <dbReference type="ChEBI" id="CHEBI:15377"/>
        <dbReference type="ChEBI" id="CHEBI:16044"/>
        <dbReference type="ChEBI" id="CHEBI:29950"/>
        <dbReference type="ChEBI" id="CHEBI:45764"/>
        <dbReference type="ChEBI" id="CHEBI:50058"/>
        <dbReference type="EC" id="1.8.4.12"/>
    </reaction>
</comment>
<dbReference type="FunFam" id="2.170.150.20:FF:000001">
    <property type="entry name" value="Peptide methionine sulfoxide reductase MsrB"/>
    <property type="match status" value="1"/>
</dbReference>
<name>S9ZMG4_9RHOO</name>
<reference evidence="8 9" key="1">
    <citation type="submission" date="2013-06" db="EMBL/GenBank/DDBJ databases">
        <title>Draft genome sequence of Thauera terpenica.</title>
        <authorList>
            <person name="Liu B."/>
            <person name="Frostegard A.H."/>
            <person name="Shapleigh J.P."/>
        </authorList>
    </citation>
    <scope>NUCLEOTIDE SEQUENCE [LARGE SCALE GENOMIC DNA]</scope>
    <source>
        <strain evidence="8 9">58Eu</strain>
    </source>
</reference>
<dbReference type="PANTHER" id="PTHR10173:SF52">
    <property type="entry name" value="METHIONINE-R-SULFOXIDE REDUCTASE B1"/>
    <property type="match status" value="1"/>
</dbReference>
<dbReference type="PROSITE" id="PS51790">
    <property type="entry name" value="MSRB"/>
    <property type="match status" value="1"/>
</dbReference>
<evidence type="ECO:0000256" key="2">
    <source>
        <dbReference type="ARBA" id="ARBA00022723"/>
    </source>
</evidence>
<feature type="binding site" evidence="6">
    <location>
        <position position="48"/>
    </location>
    <ligand>
        <name>Zn(2+)</name>
        <dbReference type="ChEBI" id="CHEBI:29105"/>
    </ligand>
</feature>
<dbReference type="InterPro" id="IPR011057">
    <property type="entry name" value="Mss4-like_sf"/>
</dbReference>